<organism evidence="1 2">
    <name type="scientific">Lentithecium fluviatile CBS 122367</name>
    <dbReference type="NCBI Taxonomy" id="1168545"/>
    <lineage>
        <taxon>Eukaryota</taxon>
        <taxon>Fungi</taxon>
        <taxon>Dikarya</taxon>
        <taxon>Ascomycota</taxon>
        <taxon>Pezizomycotina</taxon>
        <taxon>Dothideomycetes</taxon>
        <taxon>Pleosporomycetidae</taxon>
        <taxon>Pleosporales</taxon>
        <taxon>Massarineae</taxon>
        <taxon>Lentitheciaceae</taxon>
        <taxon>Lentithecium</taxon>
    </lineage>
</organism>
<accession>A0A6G1JJD2</accession>
<keyword evidence="2" id="KW-1185">Reference proteome</keyword>
<proteinExistence type="predicted"/>
<dbReference type="EMBL" id="MU005570">
    <property type="protein sequence ID" value="KAF2690662.1"/>
    <property type="molecule type" value="Genomic_DNA"/>
</dbReference>
<protein>
    <submittedName>
        <fullName evidence="1">Uncharacterized protein</fullName>
    </submittedName>
</protein>
<dbReference type="Proteomes" id="UP000799291">
    <property type="component" value="Unassembled WGS sequence"/>
</dbReference>
<name>A0A6G1JJD2_9PLEO</name>
<evidence type="ECO:0000313" key="2">
    <source>
        <dbReference type="Proteomes" id="UP000799291"/>
    </source>
</evidence>
<sequence length="393" mass="44760">MRMLAYGHLYSRYSCNARVAADVNRLARFMDVIGDKSEPFKDVTITISAREHTLLASRLEFKAIKALLIHNTISFVDRLTHLPPDLAVTLLDHDRVKDHPYHASLAEGIERGDNDAAAALLLLLLPKIEKFSITCNDDYLAPRRMIGLLECITDLCDSESAVPELCDGSDPEAEGGAPFPVKPRGVESLKTLTIKSKRRASAVFLFARIILDSSSFMEPRPRSNVTKLTLLRYLKTGPEPWRRFLDTFTRSEYLRVQWYIKEFFTDNFNLQELAKHPDTLTGLRLSSDKRIPSSKAIGSMEYLHAFEKLKEFTAGETDFFCTKEDPNAGHLQDLNKFIPRFLNTLTILVKNEPDTVPQNWAAKWATLKQERRVEWCHFGLDSTTIRVEEVSEP</sequence>
<gene>
    <name evidence="1" type="ORF">K458DRAFT_382239</name>
</gene>
<evidence type="ECO:0000313" key="1">
    <source>
        <dbReference type="EMBL" id="KAF2690662.1"/>
    </source>
</evidence>
<dbReference type="AlphaFoldDB" id="A0A6G1JJD2"/>
<reference evidence="1" key="1">
    <citation type="journal article" date="2020" name="Stud. Mycol.">
        <title>101 Dothideomycetes genomes: a test case for predicting lifestyles and emergence of pathogens.</title>
        <authorList>
            <person name="Haridas S."/>
            <person name="Albert R."/>
            <person name="Binder M."/>
            <person name="Bloem J."/>
            <person name="Labutti K."/>
            <person name="Salamov A."/>
            <person name="Andreopoulos B."/>
            <person name="Baker S."/>
            <person name="Barry K."/>
            <person name="Bills G."/>
            <person name="Bluhm B."/>
            <person name="Cannon C."/>
            <person name="Castanera R."/>
            <person name="Culley D."/>
            <person name="Daum C."/>
            <person name="Ezra D."/>
            <person name="Gonzalez J."/>
            <person name="Henrissat B."/>
            <person name="Kuo A."/>
            <person name="Liang C."/>
            <person name="Lipzen A."/>
            <person name="Lutzoni F."/>
            <person name="Magnuson J."/>
            <person name="Mondo S."/>
            <person name="Nolan M."/>
            <person name="Ohm R."/>
            <person name="Pangilinan J."/>
            <person name="Park H.-J."/>
            <person name="Ramirez L."/>
            <person name="Alfaro M."/>
            <person name="Sun H."/>
            <person name="Tritt A."/>
            <person name="Yoshinaga Y."/>
            <person name="Zwiers L.-H."/>
            <person name="Turgeon B."/>
            <person name="Goodwin S."/>
            <person name="Spatafora J."/>
            <person name="Crous P."/>
            <person name="Grigoriev I."/>
        </authorList>
    </citation>
    <scope>NUCLEOTIDE SEQUENCE</scope>
    <source>
        <strain evidence="1">CBS 122367</strain>
    </source>
</reference>